<dbReference type="Gene3D" id="3.40.50.12570">
    <property type="match status" value="1"/>
</dbReference>
<sequence length="139" mass="16009">MTKPLRNLKGFYTVSASSMVPLAYKEGVITGMEFLWSHGAVIQAGEFRHEPLEIVESGVPFLFLIPTDSSRVITQRALKFVEKWKGTAIVLDYADFAMGLHDDLAPFVMFVPLEWFCYYFSIVRDHNPDDRRYYGVVEY</sequence>
<reference evidence="1 2" key="1">
    <citation type="submission" date="2019-08" db="EMBL/GenBank/DDBJ databases">
        <title>In-depth cultivation of the pig gut microbiome towards novel bacterial diversity and tailored functional studies.</title>
        <authorList>
            <person name="Wylensek D."/>
            <person name="Hitch T.C.A."/>
            <person name="Clavel T."/>
        </authorList>
    </citation>
    <scope>NUCLEOTIDE SEQUENCE [LARGE SCALE GENOMIC DNA]</scope>
    <source>
        <strain evidence="1 2">BSM-380-WT-5A</strain>
    </source>
</reference>
<gene>
    <name evidence="1" type="ORF">FYJ57_00535</name>
</gene>
<keyword evidence="2" id="KW-1185">Reference proteome</keyword>
<dbReference type="Proteomes" id="UP000440513">
    <property type="component" value="Unassembled WGS sequence"/>
</dbReference>
<evidence type="ECO:0000313" key="2">
    <source>
        <dbReference type="Proteomes" id="UP000440513"/>
    </source>
</evidence>
<proteinExistence type="predicted"/>
<dbReference type="AlphaFoldDB" id="A0A7X2P0I1"/>
<dbReference type="InterPro" id="IPR046348">
    <property type="entry name" value="SIS_dom_sf"/>
</dbReference>
<dbReference type="InterPro" id="IPR035490">
    <property type="entry name" value="GlmS/FrlB_SIS"/>
</dbReference>
<comment type="caution">
    <text evidence="1">The sequence shown here is derived from an EMBL/GenBank/DDBJ whole genome shotgun (WGS) entry which is preliminary data.</text>
</comment>
<dbReference type="SUPFAM" id="SSF53697">
    <property type="entry name" value="SIS domain"/>
    <property type="match status" value="1"/>
</dbReference>
<dbReference type="GO" id="GO:0097367">
    <property type="term" value="F:carbohydrate derivative binding"/>
    <property type="evidence" value="ECO:0007669"/>
    <property type="project" value="InterPro"/>
</dbReference>
<name>A0A7X2P0I1_9FIRM</name>
<organism evidence="1 2">
    <name type="scientific">Oliverpabstia intestinalis</name>
    <dbReference type="NCBI Taxonomy" id="2606633"/>
    <lineage>
        <taxon>Bacteria</taxon>
        <taxon>Bacillati</taxon>
        <taxon>Bacillota</taxon>
        <taxon>Clostridia</taxon>
        <taxon>Lachnospirales</taxon>
        <taxon>Lachnospiraceae</taxon>
        <taxon>Oliverpabstia</taxon>
    </lineage>
</organism>
<dbReference type="GO" id="GO:1901135">
    <property type="term" value="P:carbohydrate derivative metabolic process"/>
    <property type="evidence" value="ECO:0007669"/>
    <property type="project" value="InterPro"/>
</dbReference>
<evidence type="ECO:0000313" key="1">
    <source>
        <dbReference type="EMBL" id="MST65249.1"/>
    </source>
</evidence>
<dbReference type="CDD" id="cd05009">
    <property type="entry name" value="SIS_GlmS_GlmD_2"/>
    <property type="match status" value="1"/>
</dbReference>
<dbReference type="EMBL" id="VUMS01000001">
    <property type="protein sequence ID" value="MST65249.1"/>
    <property type="molecule type" value="Genomic_DNA"/>
</dbReference>
<protein>
    <submittedName>
        <fullName evidence="1">Fructoselysine 6-phosphate deglycase</fullName>
    </submittedName>
</protein>
<accession>A0A7X2P0I1</accession>